<dbReference type="RefSeq" id="WP_097586938.1">
    <property type="nucleotide sequence ID" value="NZ_NWTC01000009.1"/>
</dbReference>
<dbReference type="EMBL" id="NWTC01000009">
    <property type="protein sequence ID" value="PDT47331.1"/>
    <property type="molecule type" value="Genomic_DNA"/>
</dbReference>
<sequence>MSVQGTYVGNVYPPISQTLAGTSVTLIDAAMPDNTFTLASFVICNATAGAVVTELYWYEASTTTQRLIWQKSVAANDTVIVSDMPLRLLRSDEIRVKGAADVRVTLIFIKTIPLT</sequence>
<gene>
    <name evidence="1" type="ORF">CO661_14205</name>
</gene>
<comment type="caution">
    <text evidence="1">The sequence shown here is derived from an EMBL/GenBank/DDBJ whole genome shotgun (WGS) entry which is preliminary data.</text>
</comment>
<name>A0A2A6LXR2_RHIFR</name>
<accession>A0A2A6LXR2</accession>
<evidence type="ECO:0000313" key="2">
    <source>
        <dbReference type="Proteomes" id="UP000220353"/>
    </source>
</evidence>
<proteinExistence type="predicted"/>
<reference evidence="1 2" key="1">
    <citation type="submission" date="2017-09" db="EMBL/GenBank/DDBJ databases">
        <title>Comparative genomics of rhizobia isolated from Phaseolus vulgaris in China.</title>
        <authorList>
            <person name="Tong W."/>
        </authorList>
    </citation>
    <scope>NUCLEOTIDE SEQUENCE [LARGE SCALE GENOMIC DNA]</scope>
    <source>
        <strain evidence="1 2">PCH1</strain>
    </source>
</reference>
<evidence type="ECO:0000313" key="1">
    <source>
        <dbReference type="EMBL" id="PDT47331.1"/>
    </source>
</evidence>
<protein>
    <submittedName>
        <fullName evidence="1">Uncharacterized protein</fullName>
    </submittedName>
</protein>
<dbReference type="Proteomes" id="UP000220353">
    <property type="component" value="Unassembled WGS sequence"/>
</dbReference>
<organism evidence="1 2">
    <name type="scientific">Rhizobium fredii</name>
    <name type="common">Sinorhizobium fredii</name>
    <dbReference type="NCBI Taxonomy" id="380"/>
    <lineage>
        <taxon>Bacteria</taxon>
        <taxon>Pseudomonadati</taxon>
        <taxon>Pseudomonadota</taxon>
        <taxon>Alphaproteobacteria</taxon>
        <taxon>Hyphomicrobiales</taxon>
        <taxon>Rhizobiaceae</taxon>
        <taxon>Sinorhizobium/Ensifer group</taxon>
        <taxon>Sinorhizobium</taxon>
    </lineage>
</organism>
<dbReference type="AlphaFoldDB" id="A0A2A6LXR2"/>